<dbReference type="GO" id="GO:0003677">
    <property type="term" value="F:DNA binding"/>
    <property type="evidence" value="ECO:0007669"/>
    <property type="project" value="InterPro"/>
</dbReference>
<organism evidence="2">
    <name type="scientific">Siphoviridae sp. ctoiW10</name>
    <dbReference type="NCBI Taxonomy" id="2827592"/>
    <lineage>
        <taxon>Viruses</taxon>
        <taxon>Duplodnaviria</taxon>
        <taxon>Heunggongvirae</taxon>
        <taxon>Uroviricota</taxon>
        <taxon>Caudoviricetes</taxon>
    </lineage>
</organism>
<dbReference type="InterPro" id="IPR004590">
    <property type="entry name" value="ssDNA_annealing_RecT"/>
</dbReference>
<proteinExistence type="predicted"/>
<reference evidence="2" key="1">
    <citation type="journal article" date="2021" name="Proc. Natl. Acad. Sci. U.S.A.">
        <title>A Catalog of Tens of Thousands of Viruses from Human Metagenomes Reveals Hidden Associations with Chronic Diseases.</title>
        <authorList>
            <person name="Tisza M.J."/>
            <person name="Buck C.B."/>
        </authorList>
    </citation>
    <scope>NUCLEOTIDE SEQUENCE</scope>
    <source>
        <strain evidence="2">CtoiW10</strain>
    </source>
</reference>
<dbReference type="EMBL" id="BK015888">
    <property type="protein sequence ID" value="DAD71803.1"/>
    <property type="molecule type" value="Genomic_DNA"/>
</dbReference>
<dbReference type="InterPro" id="IPR018330">
    <property type="entry name" value="RecT_fam"/>
</dbReference>
<name>A0A8S5LPN8_9CAUD</name>
<evidence type="ECO:0000313" key="2">
    <source>
        <dbReference type="EMBL" id="DAD71803.1"/>
    </source>
</evidence>
<evidence type="ECO:0000256" key="1">
    <source>
        <dbReference type="SAM" id="MobiDB-lite"/>
    </source>
</evidence>
<protein>
    <submittedName>
        <fullName evidence="2">RecT protein</fullName>
    </submittedName>
</protein>
<sequence length="329" mass="36382">MKATNSFAAQTQRDKPTFSMAIAAPSMQKMIQSALRSDKAAARLTSTLISAVNASEQLRACEPSTIVAAALRGEGMGLIFGHGYYVVPYGTTATYILGYKGYIQLAMSTGFYADIDCTDIREGEIEGRSRRTGKPIVNLAKYESDEERQSKPIIGYYGYYELKDGTFRFEYWPMDRLLRHADRYSKAFSYEKFKAMQSGEMNPKDVEKLLNGSPWYDPNGGQDRMCRKTILRQLLNSGYAPLSPEVKTQLMEEASAEDEGMIPDMPMPERTVASTGEVVNTAPAAVEAHQEAVESESGMVTPPKAEKTAEAPQTSQDEGMDYAATFFGE</sequence>
<dbReference type="GO" id="GO:0006259">
    <property type="term" value="P:DNA metabolic process"/>
    <property type="evidence" value="ECO:0007669"/>
    <property type="project" value="InterPro"/>
</dbReference>
<dbReference type="NCBIfam" id="TIGR00616">
    <property type="entry name" value="rect"/>
    <property type="match status" value="1"/>
</dbReference>
<feature type="region of interest" description="Disordered" evidence="1">
    <location>
        <begin position="289"/>
        <end position="329"/>
    </location>
</feature>
<dbReference type="Pfam" id="PF03837">
    <property type="entry name" value="RecT"/>
    <property type="match status" value="1"/>
</dbReference>
<accession>A0A8S5LPN8</accession>